<evidence type="ECO:0000313" key="4">
    <source>
        <dbReference type="Proteomes" id="UP001243364"/>
    </source>
</evidence>
<dbReference type="NCBIfam" id="NF033580">
    <property type="entry name" value="transpos_IS5_3"/>
    <property type="match status" value="1"/>
</dbReference>
<dbReference type="PANTHER" id="PTHR30007">
    <property type="entry name" value="PHP DOMAIN PROTEIN"/>
    <property type="match status" value="1"/>
</dbReference>
<accession>A0ABU0QF64</accession>
<protein>
    <submittedName>
        <fullName evidence="3">Transposase</fullName>
    </submittedName>
</protein>
<organism evidence="3 4">
    <name type="scientific">Streptomyces achromogenes</name>
    <dbReference type="NCBI Taxonomy" id="67255"/>
    <lineage>
        <taxon>Bacteria</taxon>
        <taxon>Bacillati</taxon>
        <taxon>Actinomycetota</taxon>
        <taxon>Actinomycetes</taxon>
        <taxon>Kitasatosporales</taxon>
        <taxon>Streptomycetaceae</taxon>
        <taxon>Streptomyces</taxon>
    </lineage>
</organism>
<sequence length="423" mass="47187">MAYEVVFSLEVRFDLHFLTVGRRFGGAGGSEVTDALDGVTAGTDCGLRLSHPKTPVRMLPPPAVHAWAHAPGWRYVRVMAERRPYPSDLSDARWELIEPVLSAWRAERRRHALNIGRPPEHDLREIMNAILYVDRTGVQWRYLPHDLPPWETVYGYFAKWQRDDVFAQLTGVLRRLLRQKQGKDAEPSACVIDAQSVKTSTSVPAAGQGTDAAKKIVGRKRSIVTDTLGLLLAVRVTAASVQDSVAGTHLIDQVAAAHPSVRKVWVDGGYRQHLVEHAARLGIDMEIVQRTPGTNGFTPLPKPWTVERTYGWLMFHRRLARDYETLPARSEAMIQLAMTDLMARRLTDEATISWRDSTPQDQTPITGWNIGRKLPLTGWPAIDLGASWPAGSAGWWISRRDRLNVPALTDQDQSQVGPLGSVA</sequence>
<feature type="domain" description="Insertion element IS402-like" evidence="2">
    <location>
        <begin position="89"/>
        <end position="169"/>
    </location>
</feature>
<evidence type="ECO:0000259" key="1">
    <source>
        <dbReference type="Pfam" id="PF01609"/>
    </source>
</evidence>
<reference evidence="3 4" key="1">
    <citation type="submission" date="2023-07" db="EMBL/GenBank/DDBJ databases">
        <title>Comparative genomics of wheat-associated soil bacteria to identify genetic determinants of phenazine resistance.</title>
        <authorList>
            <person name="Mouncey N."/>
        </authorList>
    </citation>
    <scope>NUCLEOTIDE SEQUENCE [LARGE SCALE GENOMIC DNA]</scope>
    <source>
        <strain evidence="3 4">W4I19-2</strain>
    </source>
</reference>
<keyword evidence="4" id="KW-1185">Reference proteome</keyword>
<dbReference type="InterPro" id="IPR002559">
    <property type="entry name" value="Transposase_11"/>
</dbReference>
<dbReference type="EMBL" id="JAUSYA010000001">
    <property type="protein sequence ID" value="MDQ0688826.1"/>
    <property type="molecule type" value="Genomic_DNA"/>
</dbReference>
<feature type="domain" description="Transposase IS4-like" evidence="1">
    <location>
        <begin position="186"/>
        <end position="338"/>
    </location>
</feature>
<dbReference type="Proteomes" id="UP001243364">
    <property type="component" value="Unassembled WGS sequence"/>
</dbReference>
<proteinExistence type="predicted"/>
<dbReference type="Pfam" id="PF13340">
    <property type="entry name" value="DUF4096"/>
    <property type="match status" value="1"/>
</dbReference>
<dbReference type="InterPro" id="IPR025161">
    <property type="entry name" value="IS402-like_dom"/>
</dbReference>
<evidence type="ECO:0000313" key="3">
    <source>
        <dbReference type="EMBL" id="MDQ0688826.1"/>
    </source>
</evidence>
<name>A0ABU0QF64_STRAH</name>
<dbReference type="Pfam" id="PF01609">
    <property type="entry name" value="DDE_Tnp_1"/>
    <property type="match status" value="1"/>
</dbReference>
<comment type="caution">
    <text evidence="3">The sequence shown here is derived from an EMBL/GenBank/DDBJ whole genome shotgun (WGS) entry which is preliminary data.</text>
</comment>
<evidence type="ECO:0000259" key="2">
    <source>
        <dbReference type="Pfam" id="PF13340"/>
    </source>
</evidence>
<gene>
    <name evidence="3" type="ORF">QFZ56_007789</name>
</gene>
<dbReference type="PANTHER" id="PTHR30007:SF0">
    <property type="entry name" value="TRANSPOSASE"/>
    <property type="match status" value="1"/>
</dbReference>